<sequence>MKFYHPEKKNGTLNRICHEDVCRCAEENCSFQRKENKELDRVSTACSAGMDYVYKAKVIEVELSPAIDRFTYSGN</sequence>
<dbReference type="GO" id="GO:0005576">
    <property type="term" value="C:extracellular region"/>
    <property type="evidence" value="ECO:0007669"/>
    <property type="project" value="InterPro"/>
</dbReference>
<reference evidence="1" key="1">
    <citation type="submission" date="2014-11" db="EMBL/GenBank/DDBJ databases">
        <authorList>
            <person name="Amaro Gonzalez C."/>
        </authorList>
    </citation>
    <scope>NUCLEOTIDE SEQUENCE</scope>
</reference>
<dbReference type="InterPro" id="IPR036595">
    <property type="entry name" value="A-macroglobulin_rcpt-bd_sf"/>
</dbReference>
<dbReference type="Gene3D" id="2.40.50.120">
    <property type="match status" value="1"/>
</dbReference>
<name>A0A0E9Q0R5_ANGAN</name>
<accession>A0A0E9Q0R5</accession>
<dbReference type="Gene3D" id="2.60.40.690">
    <property type="entry name" value="Alpha-macroglobulin, receptor-binding domain"/>
    <property type="match status" value="1"/>
</dbReference>
<proteinExistence type="predicted"/>
<organism evidence="1">
    <name type="scientific">Anguilla anguilla</name>
    <name type="common">European freshwater eel</name>
    <name type="synonym">Muraena anguilla</name>
    <dbReference type="NCBI Taxonomy" id="7936"/>
    <lineage>
        <taxon>Eukaryota</taxon>
        <taxon>Metazoa</taxon>
        <taxon>Chordata</taxon>
        <taxon>Craniata</taxon>
        <taxon>Vertebrata</taxon>
        <taxon>Euteleostomi</taxon>
        <taxon>Actinopterygii</taxon>
        <taxon>Neopterygii</taxon>
        <taxon>Teleostei</taxon>
        <taxon>Anguilliformes</taxon>
        <taxon>Anguillidae</taxon>
        <taxon>Anguilla</taxon>
    </lineage>
</organism>
<reference evidence="1" key="2">
    <citation type="journal article" date="2015" name="Fish Shellfish Immunol.">
        <title>Early steps in the European eel (Anguilla anguilla)-Vibrio vulnificus interaction in the gills: Role of the RtxA13 toxin.</title>
        <authorList>
            <person name="Callol A."/>
            <person name="Pajuelo D."/>
            <person name="Ebbesson L."/>
            <person name="Teles M."/>
            <person name="MacKenzie S."/>
            <person name="Amaro C."/>
        </authorList>
    </citation>
    <scope>NUCLEOTIDE SEQUENCE</scope>
</reference>
<evidence type="ECO:0000313" key="1">
    <source>
        <dbReference type="EMBL" id="JAH10476.1"/>
    </source>
</evidence>
<dbReference type="AlphaFoldDB" id="A0A0E9Q0R5"/>
<protein>
    <submittedName>
        <fullName evidence="1">Uncharacterized protein</fullName>
    </submittedName>
</protein>
<dbReference type="EMBL" id="GBXM01098101">
    <property type="protein sequence ID" value="JAH10476.1"/>
    <property type="molecule type" value="Transcribed_RNA"/>
</dbReference>
<dbReference type="InterPro" id="IPR008993">
    <property type="entry name" value="TIMP-like_OB-fold"/>
</dbReference>
<dbReference type="SUPFAM" id="SSF50242">
    <property type="entry name" value="TIMP-like"/>
    <property type="match status" value="1"/>
</dbReference>